<accession>A0AC61D7D8</accession>
<proteinExistence type="predicted"/>
<keyword evidence="2" id="KW-1185">Reference proteome</keyword>
<gene>
    <name evidence="1" type="ORF">CS063_16875</name>
</gene>
<dbReference type="EMBL" id="PEDL01000040">
    <property type="protein sequence ID" value="PHV69237.1"/>
    <property type="molecule type" value="Genomic_DNA"/>
</dbReference>
<sequence length="211" mass="23143">MVQRVQAKTDAKAQLSGYWGRAVGAFLLASLVMMAGSVISMIPFVGWIGTTILSGVMALGMAVFSLKFTSQQKPDVGDIFKGFENFLKAWGLSIVIGIFTALWSLLLIIPGIIKAISYSMAMYVLAENPEMRVMEALEKSKQITKGHKWELFVVSLSFIGWGLLVPFTLGIGSLWLVPYMNITMANVYNQIKGQATTIEPQAATHVENNLM</sequence>
<organism evidence="1 2">
    <name type="scientific">Sporanaerobium hydrogeniformans</name>
    <dbReference type="NCBI Taxonomy" id="3072179"/>
    <lineage>
        <taxon>Bacteria</taxon>
        <taxon>Bacillati</taxon>
        <taxon>Bacillota</taxon>
        <taxon>Clostridia</taxon>
        <taxon>Lachnospirales</taxon>
        <taxon>Lachnospiraceae</taxon>
        <taxon>Sporanaerobium</taxon>
    </lineage>
</organism>
<dbReference type="Proteomes" id="UP000224460">
    <property type="component" value="Unassembled WGS sequence"/>
</dbReference>
<evidence type="ECO:0000313" key="2">
    <source>
        <dbReference type="Proteomes" id="UP000224460"/>
    </source>
</evidence>
<evidence type="ECO:0000313" key="1">
    <source>
        <dbReference type="EMBL" id="PHV69237.1"/>
    </source>
</evidence>
<protein>
    <submittedName>
        <fullName evidence="1">Uncharacterized protein</fullName>
    </submittedName>
</protein>
<name>A0AC61D7D8_9FIRM</name>
<comment type="caution">
    <text evidence="1">The sequence shown here is derived from an EMBL/GenBank/DDBJ whole genome shotgun (WGS) entry which is preliminary data.</text>
</comment>
<reference evidence="1" key="1">
    <citation type="submission" date="2017-10" db="EMBL/GenBank/DDBJ databases">
        <title>Genome sequence of cellulolytic Lachnospiraceae bacterium XHS1971 isolated from hotspring sediment.</title>
        <authorList>
            <person name="Vasudevan G."/>
            <person name="Joshi A.J."/>
            <person name="Hivarkar S."/>
            <person name="Lanjekar V.B."/>
            <person name="Dhakephalkar P.K."/>
            <person name="Dagar S."/>
        </authorList>
    </citation>
    <scope>NUCLEOTIDE SEQUENCE</scope>
    <source>
        <strain evidence="1">XHS1971</strain>
    </source>
</reference>